<dbReference type="InterPro" id="IPR046375">
    <property type="entry name" value="IKBKB_SDD_sf"/>
</dbReference>
<dbReference type="GeneTree" id="ENSGT00950000182937"/>
<proteinExistence type="predicted"/>
<keyword evidence="7" id="KW-0597">Phosphoprotein</keyword>
<evidence type="ECO:0000256" key="1">
    <source>
        <dbReference type="ARBA" id="ARBA00004123"/>
    </source>
</evidence>
<evidence type="ECO:0000256" key="11">
    <source>
        <dbReference type="ARBA" id="ARBA00022840"/>
    </source>
</evidence>
<dbReference type="GO" id="GO:0005654">
    <property type="term" value="C:nucleoplasm"/>
    <property type="evidence" value="ECO:0007669"/>
    <property type="project" value="Ensembl"/>
</dbReference>
<evidence type="ECO:0000256" key="15">
    <source>
        <dbReference type="PROSITE-ProRule" id="PRU10141"/>
    </source>
</evidence>
<dbReference type="GO" id="GO:0097110">
    <property type="term" value="F:scaffold protein binding"/>
    <property type="evidence" value="ECO:0007669"/>
    <property type="project" value="Ensembl"/>
</dbReference>
<feature type="compositionally biased region" description="Low complexity" evidence="16">
    <location>
        <begin position="22"/>
        <end position="36"/>
    </location>
</feature>
<evidence type="ECO:0000256" key="8">
    <source>
        <dbReference type="ARBA" id="ARBA00022679"/>
    </source>
</evidence>
<dbReference type="Pfam" id="PF00069">
    <property type="entry name" value="Pkinase"/>
    <property type="match status" value="1"/>
</dbReference>
<keyword evidence="6" id="KW-0723">Serine/threonine-protein kinase</keyword>
<reference evidence="18" key="3">
    <citation type="submission" date="2025-09" db="UniProtKB">
        <authorList>
            <consortium name="Ensembl"/>
        </authorList>
    </citation>
    <scope>IDENTIFICATION</scope>
</reference>
<dbReference type="FunFam" id="1.20.1270.250:FF:000001">
    <property type="entry name" value="Inhibitor of nuclear factor kappa-B kinase subunit alpha"/>
    <property type="match status" value="1"/>
</dbReference>
<evidence type="ECO:0000256" key="6">
    <source>
        <dbReference type="ARBA" id="ARBA00022527"/>
    </source>
</evidence>
<evidence type="ECO:0000256" key="12">
    <source>
        <dbReference type="ARBA" id="ARBA00023242"/>
    </source>
</evidence>
<evidence type="ECO:0000313" key="19">
    <source>
        <dbReference type="Proteomes" id="UP000472272"/>
    </source>
</evidence>
<sequence length="830" mass="94130">MRAEGEKERDHWWKGRGEAKLRPLPLSSLPGLQGAPPSFPPPTTPAASGPALKSRESWRCLGCEASVGTRGRRRPRGGRMERPPSLRGGPPGSAACEPWEMRERLGTGGFGNVSLYQHRDLGTKIAIKSCRLELSVKNKDRWCHEIQIMKKLNHPNIVKACEVPDEMNFLVNDVPLLAMEYCCKGDLRKLLNLPENCCGLKESQILSLLSDIGYGIQYLHENRIIHRDLKPENIVLQEEGGKIIHKIIDLGYAKDLDQGSLCTSFVGTLQYLAPELFDNKPYTTSVDFWSFGTVVFESIAGFRPFLHNQQPFTWHDKIKKKDPKYIFAWEEMTGEVRFSPHLPNPNSLCSIIVEMMESWLQLMLNWDPQQRGGGPDPETGNLRCFQLMDQILGLKIVHILNMTSAKILSFSLLPEESLHSLQSRIESETGISTGNQELLLEMGICLDPRKPASQCVIDGVRGWDSYMVYLFDKSKTIYEGPFASRSLSDCVNYIVQESKIQLPIVQLRKIWAEAVHYIIGLKEDYSRLFQGQRAAMLSLLRYNANLTKMKNNMVSASQQLKAKLKFFQQSIHLDLEKYSDQMTYGISSEKMLKAWKEMEEKALQCEQAGDIGYLDEQIMALHTEIVELQRSPHARRQGELMENLEQRAIELYKQLKPRPPDHSYSDSTEMVKIIVHTVHTQDRVLKELFKHLSKLLGSKQKIIDLLPKIEVALNNIKEADNSVMQMQAKRQREIWHLLKIACTQSSAKSPVSSNVDGTITSSVPALLSQTSPGNALQPLSSMETSRNVPPFAHLIEENLSYLDNFSTIIQEAKRDQSNSMMVSLEGSIWR</sequence>
<evidence type="ECO:0000313" key="18">
    <source>
        <dbReference type="Ensembl" id="ENSPMRP00000006539.1"/>
    </source>
</evidence>
<dbReference type="GO" id="GO:0034142">
    <property type="term" value="P:toll-like receptor 4 signaling pathway"/>
    <property type="evidence" value="ECO:0007669"/>
    <property type="project" value="Ensembl"/>
</dbReference>
<dbReference type="InterPro" id="IPR017441">
    <property type="entry name" value="Protein_kinase_ATP_BS"/>
</dbReference>
<evidence type="ECO:0000256" key="16">
    <source>
        <dbReference type="SAM" id="MobiDB-lite"/>
    </source>
</evidence>
<feature type="domain" description="Protein kinase" evidence="17">
    <location>
        <begin position="99"/>
        <end position="392"/>
    </location>
</feature>
<dbReference type="PROSITE" id="PS50011">
    <property type="entry name" value="PROTEIN_KINASE_DOM"/>
    <property type="match status" value="1"/>
</dbReference>
<comment type="catalytic activity">
    <reaction evidence="14">
        <text>L-seryl-[I-kappa-B protein] + ATP = O-phospho-L-seryl-[I-kappa-B protein] + ADP + H(+)</text>
        <dbReference type="Rhea" id="RHEA:19073"/>
        <dbReference type="Rhea" id="RHEA-COMP:13698"/>
        <dbReference type="Rhea" id="RHEA-COMP:13699"/>
        <dbReference type="ChEBI" id="CHEBI:15378"/>
        <dbReference type="ChEBI" id="CHEBI:29999"/>
        <dbReference type="ChEBI" id="CHEBI:30616"/>
        <dbReference type="ChEBI" id="CHEBI:83421"/>
        <dbReference type="ChEBI" id="CHEBI:456216"/>
        <dbReference type="EC" id="2.7.11.10"/>
    </reaction>
</comment>
<gene>
    <name evidence="18" type="primary">CHUK</name>
</gene>
<keyword evidence="12" id="KW-0539">Nucleus</keyword>
<reference evidence="18" key="2">
    <citation type="submission" date="2025-08" db="UniProtKB">
        <authorList>
            <consortium name="Ensembl"/>
        </authorList>
    </citation>
    <scope>IDENTIFICATION</scope>
</reference>
<dbReference type="EC" id="2.7.11.10" evidence="3"/>
<dbReference type="PANTHER" id="PTHR22969">
    <property type="entry name" value="IKB KINASE"/>
    <property type="match status" value="1"/>
</dbReference>
<dbReference type="GO" id="GO:0042803">
    <property type="term" value="F:protein homodimerization activity"/>
    <property type="evidence" value="ECO:0007669"/>
    <property type="project" value="Ensembl"/>
</dbReference>
<dbReference type="GO" id="GO:0043123">
    <property type="term" value="P:positive regulation of canonical NF-kappaB signal transduction"/>
    <property type="evidence" value="ECO:0007669"/>
    <property type="project" value="Ensembl"/>
</dbReference>
<dbReference type="GO" id="GO:0098586">
    <property type="term" value="P:cellular response to virus"/>
    <property type="evidence" value="ECO:0007669"/>
    <property type="project" value="Ensembl"/>
</dbReference>
<evidence type="ECO:0000256" key="4">
    <source>
        <dbReference type="ARBA" id="ARBA00021841"/>
    </source>
</evidence>
<evidence type="ECO:0000256" key="3">
    <source>
        <dbReference type="ARBA" id="ARBA00012442"/>
    </source>
</evidence>
<evidence type="ECO:0000256" key="14">
    <source>
        <dbReference type="ARBA" id="ARBA00048789"/>
    </source>
</evidence>
<dbReference type="GO" id="GO:1990459">
    <property type="term" value="F:transferrin receptor binding"/>
    <property type="evidence" value="ECO:0007669"/>
    <property type="project" value="Ensembl"/>
</dbReference>
<evidence type="ECO:0000259" key="17">
    <source>
        <dbReference type="PROSITE" id="PS50011"/>
    </source>
</evidence>
<evidence type="ECO:0000256" key="10">
    <source>
        <dbReference type="ARBA" id="ARBA00022777"/>
    </source>
</evidence>
<dbReference type="InterPro" id="IPR011009">
    <property type="entry name" value="Kinase-like_dom_sf"/>
</dbReference>
<dbReference type="GO" id="GO:0046982">
    <property type="term" value="F:protein heterodimerization activity"/>
    <property type="evidence" value="ECO:0007669"/>
    <property type="project" value="Ensembl"/>
</dbReference>
<dbReference type="SMART" id="SM01239">
    <property type="entry name" value="IKKbetaNEMObind"/>
    <property type="match status" value="1"/>
</dbReference>
<evidence type="ECO:0000256" key="9">
    <source>
        <dbReference type="ARBA" id="ARBA00022741"/>
    </source>
</evidence>
<dbReference type="GO" id="GO:0038061">
    <property type="term" value="P:non-canonical NF-kappaB signal transduction"/>
    <property type="evidence" value="ECO:0007669"/>
    <property type="project" value="Ensembl"/>
</dbReference>
<dbReference type="Gene3D" id="1.10.510.10">
    <property type="entry name" value="Transferase(Phosphotransferase) domain 1"/>
    <property type="match status" value="1"/>
</dbReference>
<comment type="subcellular location">
    <subcellularLocation>
        <location evidence="2">Cytoplasm</location>
    </subcellularLocation>
    <subcellularLocation>
        <location evidence="1">Nucleus</location>
    </subcellularLocation>
</comment>
<protein>
    <recommendedName>
        <fullName evidence="4">Inhibitor of nuclear factor kappa-B kinase subunit alpha</fullName>
        <ecNumber evidence="3">2.7.11.10</ecNumber>
    </recommendedName>
    <alternativeName>
        <fullName evidence="13">Nuclear factor NF-kappa-B inhibitor kinase alpha</fullName>
    </alternativeName>
</protein>
<dbReference type="PANTHER" id="PTHR22969:SF13">
    <property type="entry name" value="INHIBITOR OF NUCLEAR FACTOR KAPPA-B KINASE SUBUNIT ALPHA"/>
    <property type="match status" value="1"/>
</dbReference>
<dbReference type="PROSITE" id="PS00107">
    <property type="entry name" value="PROTEIN_KINASE_ATP"/>
    <property type="match status" value="1"/>
</dbReference>
<feature type="binding site" evidence="15">
    <location>
        <position position="128"/>
    </location>
    <ligand>
        <name>ATP</name>
        <dbReference type="ChEBI" id="CHEBI:30616"/>
    </ligand>
</feature>
<dbReference type="PROSITE" id="PS00108">
    <property type="entry name" value="PROTEIN_KINASE_ST"/>
    <property type="match status" value="1"/>
</dbReference>
<keyword evidence="19" id="KW-1185">Reference proteome</keyword>
<evidence type="ECO:0000256" key="7">
    <source>
        <dbReference type="ARBA" id="ARBA00022553"/>
    </source>
</evidence>
<feature type="region of interest" description="Disordered" evidence="16">
    <location>
        <begin position="68"/>
        <end position="94"/>
    </location>
</feature>
<dbReference type="GO" id="GO:0008385">
    <property type="term" value="C:IkappaB kinase complex"/>
    <property type="evidence" value="ECO:0007669"/>
    <property type="project" value="Ensembl"/>
</dbReference>
<dbReference type="OMA" id="FILMDHI"/>
<dbReference type="InterPro" id="IPR051180">
    <property type="entry name" value="IKK"/>
</dbReference>
<dbReference type="GO" id="GO:0008384">
    <property type="term" value="F:IkappaB kinase activity"/>
    <property type="evidence" value="ECO:0007669"/>
    <property type="project" value="UniProtKB-EC"/>
</dbReference>
<dbReference type="CDD" id="cd17046">
    <property type="entry name" value="Ubl_IKKA_like"/>
    <property type="match status" value="1"/>
</dbReference>
<dbReference type="InterPro" id="IPR041185">
    <property type="entry name" value="IKBKB_SDD"/>
</dbReference>
<evidence type="ECO:0000256" key="13">
    <source>
        <dbReference type="ARBA" id="ARBA00032095"/>
    </source>
</evidence>
<keyword evidence="5" id="KW-0963">Cytoplasm</keyword>
<name>A0A670I3U8_PODMU</name>
<keyword evidence="9 15" id="KW-0547">Nucleotide-binding</keyword>
<feature type="compositionally biased region" description="Basic and acidic residues" evidence="16">
    <location>
        <begin position="1"/>
        <end position="21"/>
    </location>
</feature>
<dbReference type="Pfam" id="PF12179">
    <property type="entry name" value="IKKbetaNEMObind"/>
    <property type="match status" value="1"/>
</dbReference>
<dbReference type="AlphaFoldDB" id="A0A670I3U8"/>
<dbReference type="SMART" id="SM00220">
    <property type="entry name" value="S_TKc"/>
    <property type="match status" value="1"/>
</dbReference>
<feature type="region of interest" description="Disordered" evidence="16">
    <location>
        <begin position="1"/>
        <end position="53"/>
    </location>
</feature>
<dbReference type="Gene3D" id="3.10.20.90">
    <property type="entry name" value="Phosphatidylinositol 3-kinase Catalytic Subunit, Chain A, domain 1"/>
    <property type="match status" value="1"/>
</dbReference>
<reference evidence="18 19" key="1">
    <citation type="journal article" date="2019" name="Proc. Natl. Acad. Sci. U.S.A.">
        <title>Regulatory changes in pterin and carotenoid genes underlie balanced color polymorphisms in the wall lizard.</title>
        <authorList>
            <person name="Andrade P."/>
            <person name="Pinho C."/>
            <person name="Perez I de Lanuza G."/>
            <person name="Afonso S."/>
            <person name="Brejcha J."/>
            <person name="Rubin C.J."/>
            <person name="Wallerman O."/>
            <person name="Pereira P."/>
            <person name="Sabatino S.J."/>
            <person name="Bellati A."/>
            <person name="Pellitteri-Rosa D."/>
            <person name="Bosakova Z."/>
            <person name="Bunikis I."/>
            <person name="Carretero M.A."/>
            <person name="Feiner N."/>
            <person name="Marsik P."/>
            <person name="Pauperio F."/>
            <person name="Salvi D."/>
            <person name="Soler L."/>
            <person name="While G.M."/>
            <person name="Uller T."/>
            <person name="Font E."/>
            <person name="Andersson L."/>
            <person name="Carneiro M."/>
        </authorList>
    </citation>
    <scope>NUCLEOTIDE SEQUENCE</scope>
</reference>
<evidence type="ECO:0000256" key="2">
    <source>
        <dbReference type="ARBA" id="ARBA00004496"/>
    </source>
</evidence>
<dbReference type="Gene3D" id="1.20.1270.250">
    <property type="match status" value="1"/>
</dbReference>
<dbReference type="GO" id="GO:0033209">
    <property type="term" value="P:tumor necrosis factor-mediated signaling pathway"/>
    <property type="evidence" value="ECO:0007669"/>
    <property type="project" value="Ensembl"/>
</dbReference>
<dbReference type="FunFam" id="1.10.510.10:FF:000147">
    <property type="entry name" value="Inhibitor of nuclear factor kappa-B kinase subunit beta"/>
    <property type="match status" value="1"/>
</dbReference>
<dbReference type="Ensembl" id="ENSPMRT00000006968.1">
    <property type="protein sequence ID" value="ENSPMRP00000006539.1"/>
    <property type="gene ID" value="ENSPMRG00000004413.1"/>
</dbReference>
<organism evidence="18 19">
    <name type="scientific">Podarcis muralis</name>
    <name type="common">Wall lizard</name>
    <name type="synonym">Lacerta muralis</name>
    <dbReference type="NCBI Taxonomy" id="64176"/>
    <lineage>
        <taxon>Eukaryota</taxon>
        <taxon>Metazoa</taxon>
        <taxon>Chordata</taxon>
        <taxon>Craniata</taxon>
        <taxon>Vertebrata</taxon>
        <taxon>Euteleostomi</taxon>
        <taxon>Lepidosauria</taxon>
        <taxon>Squamata</taxon>
        <taxon>Bifurcata</taxon>
        <taxon>Unidentata</taxon>
        <taxon>Episquamata</taxon>
        <taxon>Laterata</taxon>
        <taxon>Lacertibaenia</taxon>
        <taxon>Lacertidae</taxon>
        <taxon>Podarcis</taxon>
    </lineage>
</organism>
<dbReference type="InterPro" id="IPR022007">
    <property type="entry name" value="IKKbetaNEMObind"/>
</dbReference>
<dbReference type="SUPFAM" id="SSF56112">
    <property type="entry name" value="Protein kinase-like (PK-like)"/>
    <property type="match status" value="1"/>
</dbReference>
<keyword evidence="8" id="KW-0808">Transferase</keyword>
<accession>A0A670I3U8</accession>
<dbReference type="GO" id="GO:0045944">
    <property type="term" value="P:positive regulation of transcription by RNA polymerase II"/>
    <property type="evidence" value="ECO:0007669"/>
    <property type="project" value="Ensembl"/>
</dbReference>
<keyword evidence="11 15" id="KW-0067">ATP-binding</keyword>
<dbReference type="GO" id="GO:0032727">
    <property type="term" value="P:positive regulation of interferon-alpha production"/>
    <property type="evidence" value="ECO:0007669"/>
    <property type="project" value="Ensembl"/>
</dbReference>
<evidence type="ECO:0000256" key="5">
    <source>
        <dbReference type="ARBA" id="ARBA00022490"/>
    </source>
</evidence>
<dbReference type="GO" id="GO:0005524">
    <property type="term" value="F:ATP binding"/>
    <property type="evidence" value="ECO:0007669"/>
    <property type="project" value="UniProtKB-UniRule"/>
</dbReference>
<dbReference type="InterPro" id="IPR008271">
    <property type="entry name" value="Ser/Thr_kinase_AS"/>
</dbReference>
<keyword evidence="10" id="KW-0418">Kinase</keyword>
<dbReference type="InterPro" id="IPR000719">
    <property type="entry name" value="Prot_kinase_dom"/>
</dbReference>
<dbReference type="Pfam" id="PF18397">
    <property type="entry name" value="IKBKB_SDD"/>
    <property type="match status" value="1"/>
</dbReference>
<dbReference type="Proteomes" id="UP000472272">
    <property type="component" value="Chromosome 5"/>
</dbReference>